<dbReference type="InterPro" id="IPR016571">
    <property type="entry name" value="Spore_coat_assembly_CotJB"/>
</dbReference>
<name>A0A7X0VFS0_9BACL</name>
<dbReference type="Pfam" id="PF12652">
    <property type="entry name" value="CotJB"/>
    <property type="match status" value="1"/>
</dbReference>
<organism evidence="2 3">
    <name type="scientific">Cohnella nanjingensis</name>
    <dbReference type="NCBI Taxonomy" id="1387779"/>
    <lineage>
        <taxon>Bacteria</taxon>
        <taxon>Bacillati</taxon>
        <taxon>Bacillota</taxon>
        <taxon>Bacilli</taxon>
        <taxon>Bacillales</taxon>
        <taxon>Paenibacillaceae</taxon>
        <taxon>Cohnella</taxon>
    </lineage>
</organism>
<evidence type="ECO:0000313" key="2">
    <source>
        <dbReference type="EMBL" id="MBB6672337.1"/>
    </source>
</evidence>
<protein>
    <submittedName>
        <fullName evidence="2">Spore coat protein CotJB</fullName>
    </submittedName>
</protein>
<dbReference type="Proteomes" id="UP000547209">
    <property type="component" value="Unassembled WGS sequence"/>
</dbReference>
<dbReference type="RefSeq" id="WP_185143895.1">
    <property type="nucleotide sequence ID" value="NZ_JACJVP010000026.1"/>
</dbReference>
<feature type="domain" description="Protein CotJB" evidence="1">
    <location>
        <begin position="13"/>
        <end position="86"/>
    </location>
</feature>
<dbReference type="AlphaFoldDB" id="A0A7X0VFS0"/>
<accession>A0A7X0VFS0</accession>
<keyword evidence="2" id="KW-0946">Virion</keyword>
<dbReference type="InterPro" id="IPR024207">
    <property type="entry name" value="CotJB_dom"/>
</dbReference>
<evidence type="ECO:0000313" key="3">
    <source>
        <dbReference type="Proteomes" id="UP000547209"/>
    </source>
</evidence>
<dbReference type="EMBL" id="JACJVP010000026">
    <property type="protein sequence ID" value="MBB6672337.1"/>
    <property type="molecule type" value="Genomic_DNA"/>
</dbReference>
<evidence type="ECO:0000259" key="1">
    <source>
        <dbReference type="Pfam" id="PF12652"/>
    </source>
</evidence>
<gene>
    <name evidence="2" type="ORF">H7C19_16785</name>
</gene>
<dbReference type="PIRSF" id="PIRSF010606">
    <property type="entry name" value="Spore_coat_CotJB"/>
    <property type="match status" value="1"/>
</dbReference>
<reference evidence="2 3" key="1">
    <citation type="submission" date="2020-08" db="EMBL/GenBank/DDBJ databases">
        <title>Cohnella phylogeny.</title>
        <authorList>
            <person name="Dunlap C."/>
        </authorList>
    </citation>
    <scope>NUCLEOTIDE SEQUENCE [LARGE SCALE GENOMIC DNA]</scope>
    <source>
        <strain evidence="2 3">DSM 28246</strain>
    </source>
</reference>
<proteinExistence type="predicted"/>
<keyword evidence="3" id="KW-1185">Reference proteome</keyword>
<keyword evidence="2" id="KW-0167">Capsid protein</keyword>
<comment type="caution">
    <text evidence="2">The sequence shown here is derived from an EMBL/GenBank/DDBJ whole genome shotgun (WGS) entry which is preliminary data.</text>
</comment>
<sequence>MPVRGSEAYRAELYEIQKVDFALVELTLYLDTHPGDIQAVQQFNQLAQRRRQLVYPFEMRYGPMLQFGLSFTRYPWQWNDEPWPWQV</sequence>